<evidence type="ECO:0000313" key="1">
    <source>
        <dbReference type="EMBL" id="KKN82477.1"/>
    </source>
</evidence>
<sequence>MATEIISGPKDWWRGECDRCGTEFRCNITELLRDYGTDDPHAKCPTCDEHDVWLVKDVDGYEAEQAEA</sequence>
<proteinExistence type="predicted"/>
<protein>
    <submittedName>
        <fullName evidence="1">Uncharacterized protein</fullName>
    </submittedName>
</protein>
<accession>A0A0F9U5A3</accession>
<comment type="caution">
    <text evidence="1">The sequence shown here is derived from an EMBL/GenBank/DDBJ whole genome shotgun (WGS) entry which is preliminary data.</text>
</comment>
<name>A0A0F9U5A3_9ZZZZ</name>
<dbReference type="EMBL" id="LAZR01000200">
    <property type="protein sequence ID" value="KKN82477.1"/>
    <property type="molecule type" value="Genomic_DNA"/>
</dbReference>
<reference evidence="1" key="1">
    <citation type="journal article" date="2015" name="Nature">
        <title>Complex archaea that bridge the gap between prokaryotes and eukaryotes.</title>
        <authorList>
            <person name="Spang A."/>
            <person name="Saw J.H."/>
            <person name="Jorgensen S.L."/>
            <person name="Zaremba-Niedzwiedzka K."/>
            <person name="Martijn J."/>
            <person name="Lind A.E."/>
            <person name="van Eijk R."/>
            <person name="Schleper C."/>
            <person name="Guy L."/>
            <person name="Ettema T.J."/>
        </authorList>
    </citation>
    <scope>NUCLEOTIDE SEQUENCE</scope>
</reference>
<dbReference type="AlphaFoldDB" id="A0A0F9U5A3"/>
<organism evidence="1">
    <name type="scientific">marine sediment metagenome</name>
    <dbReference type="NCBI Taxonomy" id="412755"/>
    <lineage>
        <taxon>unclassified sequences</taxon>
        <taxon>metagenomes</taxon>
        <taxon>ecological metagenomes</taxon>
    </lineage>
</organism>
<gene>
    <name evidence="1" type="ORF">LCGC14_0308990</name>
</gene>